<dbReference type="Gene3D" id="3.60.15.10">
    <property type="entry name" value="Ribonuclease Z/Hydroxyacylglutathione hydrolase-like"/>
    <property type="match status" value="1"/>
</dbReference>
<keyword evidence="4" id="KW-0862">Zinc</keyword>
<dbReference type="PANTHER" id="PTHR42978">
    <property type="entry name" value="QUORUM-QUENCHING LACTONASE YTNP-RELATED-RELATED"/>
    <property type="match status" value="1"/>
</dbReference>
<dbReference type="PANTHER" id="PTHR42978:SF3">
    <property type="entry name" value="BLR3078 PROTEIN"/>
    <property type="match status" value="1"/>
</dbReference>
<accession>A0ABS7SNE3</accession>
<dbReference type="RefSeq" id="WP_223468195.1">
    <property type="nucleotide sequence ID" value="NZ_JAFBIL020000004.1"/>
</dbReference>
<proteinExistence type="inferred from homology"/>
<sequence>MSLKLRALCASLAMFASTAIAADTNPAVSSLRLYVFDCGTINVTDISLFSPGIDKGKKKTLTDSCYLVAHPKGTLMWDAGLPDEIAKEKGGKKLDDAFHVRLRKPLAQQLKEAGYAPDAVTYLGLSHMHFDHIGNVSLFPKATLLMQTEEHAAAFGPDSAKFGNDPKTYPTLAANPVTKLSGDHDVFGDGSVVIKRAIGHTPGHQALFVKLPKTGNILLSGDLAHFTKNWNNRRVPSFNFDKELSVKAMEEQAQFMRANKATLWIQHDLEQNAKIRHAPKYYE</sequence>
<evidence type="ECO:0000256" key="3">
    <source>
        <dbReference type="ARBA" id="ARBA00022801"/>
    </source>
</evidence>
<dbReference type="SMART" id="SM00849">
    <property type="entry name" value="Lactamase_B"/>
    <property type="match status" value="1"/>
</dbReference>
<comment type="caution">
    <text evidence="7">The sequence shown here is derived from an EMBL/GenBank/DDBJ whole genome shotgun (WGS) entry which is preliminary data.</text>
</comment>
<gene>
    <name evidence="7" type="ORF">I4X03_010560</name>
</gene>
<evidence type="ECO:0000256" key="2">
    <source>
        <dbReference type="ARBA" id="ARBA00022723"/>
    </source>
</evidence>
<dbReference type="CDD" id="cd07729">
    <property type="entry name" value="AHL_lactonase_MBL-fold"/>
    <property type="match status" value="1"/>
</dbReference>
<dbReference type="InterPro" id="IPR036866">
    <property type="entry name" value="RibonucZ/Hydroxyglut_hydro"/>
</dbReference>
<keyword evidence="2" id="KW-0479">Metal-binding</keyword>
<feature type="domain" description="Metallo-beta-lactamase" evidence="6">
    <location>
        <begin position="62"/>
        <end position="267"/>
    </location>
</feature>
<reference evidence="7 8" key="2">
    <citation type="submission" date="2021-08" db="EMBL/GenBank/DDBJ databases">
        <title>Massilia sp. R798.</title>
        <authorList>
            <person name="Baek J.H."/>
            <person name="Jung H.S."/>
            <person name="Kim K.R."/>
            <person name="Jeon C.O."/>
        </authorList>
    </citation>
    <scope>NUCLEOTIDE SEQUENCE [LARGE SCALE GENOMIC DNA]</scope>
    <source>
        <strain evidence="7 8">R798</strain>
    </source>
</reference>
<keyword evidence="5" id="KW-0732">Signal</keyword>
<evidence type="ECO:0000256" key="5">
    <source>
        <dbReference type="SAM" id="SignalP"/>
    </source>
</evidence>
<evidence type="ECO:0000313" key="7">
    <source>
        <dbReference type="EMBL" id="MBZ2207699.1"/>
    </source>
</evidence>
<dbReference type="EMBL" id="JAFBIL020000004">
    <property type="protein sequence ID" value="MBZ2207699.1"/>
    <property type="molecule type" value="Genomic_DNA"/>
</dbReference>
<feature type="chain" id="PRO_5045837772" evidence="5">
    <location>
        <begin position="22"/>
        <end position="283"/>
    </location>
</feature>
<feature type="signal peptide" evidence="5">
    <location>
        <begin position="1"/>
        <end position="21"/>
    </location>
</feature>
<protein>
    <submittedName>
        <fullName evidence="7">N-acyl homoserine lactonase family protein</fullName>
    </submittedName>
</protein>
<name>A0ABS7SNE3_9BURK</name>
<evidence type="ECO:0000256" key="1">
    <source>
        <dbReference type="ARBA" id="ARBA00007749"/>
    </source>
</evidence>
<reference evidence="7 8" key="1">
    <citation type="submission" date="2021-01" db="EMBL/GenBank/DDBJ databases">
        <authorList>
            <person name="Ruan W."/>
            <person name="Khan S.A."/>
            <person name="Jeon C.O."/>
        </authorList>
    </citation>
    <scope>NUCLEOTIDE SEQUENCE [LARGE SCALE GENOMIC DNA]</scope>
    <source>
        <strain evidence="7 8">R798</strain>
    </source>
</reference>
<evidence type="ECO:0000313" key="8">
    <source>
        <dbReference type="Proteomes" id="UP000809349"/>
    </source>
</evidence>
<evidence type="ECO:0000256" key="4">
    <source>
        <dbReference type="ARBA" id="ARBA00022833"/>
    </source>
</evidence>
<dbReference type="Proteomes" id="UP000809349">
    <property type="component" value="Unassembled WGS sequence"/>
</dbReference>
<keyword evidence="3" id="KW-0378">Hydrolase</keyword>
<evidence type="ECO:0000259" key="6">
    <source>
        <dbReference type="SMART" id="SM00849"/>
    </source>
</evidence>
<comment type="similarity">
    <text evidence="1">Belongs to the metallo-beta-lactamase superfamily.</text>
</comment>
<organism evidence="7 8">
    <name type="scientific">Massilia soli</name>
    <dbReference type="NCBI Taxonomy" id="2792854"/>
    <lineage>
        <taxon>Bacteria</taxon>
        <taxon>Pseudomonadati</taxon>
        <taxon>Pseudomonadota</taxon>
        <taxon>Betaproteobacteria</taxon>
        <taxon>Burkholderiales</taxon>
        <taxon>Oxalobacteraceae</taxon>
        <taxon>Telluria group</taxon>
        <taxon>Massilia</taxon>
    </lineage>
</organism>
<keyword evidence="8" id="KW-1185">Reference proteome</keyword>
<dbReference type="InterPro" id="IPR051013">
    <property type="entry name" value="MBL_superfamily_lactonases"/>
</dbReference>
<dbReference type="SUPFAM" id="SSF56281">
    <property type="entry name" value="Metallo-hydrolase/oxidoreductase"/>
    <property type="match status" value="1"/>
</dbReference>
<dbReference type="Pfam" id="PF00753">
    <property type="entry name" value="Lactamase_B"/>
    <property type="match status" value="1"/>
</dbReference>
<dbReference type="InterPro" id="IPR001279">
    <property type="entry name" value="Metallo-B-lactamas"/>
</dbReference>